<dbReference type="GO" id="GO:0016020">
    <property type="term" value="C:membrane"/>
    <property type="evidence" value="ECO:0007669"/>
    <property type="project" value="UniProtKB-SubCell"/>
</dbReference>
<name>A0A2U1M9Q1_ARTAN</name>
<evidence type="ECO:0000256" key="1">
    <source>
        <dbReference type="ARBA" id="ARBA00004141"/>
    </source>
</evidence>
<evidence type="ECO:0000256" key="9">
    <source>
        <dbReference type="SAM" id="MobiDB-lite"/>
    </source>
</evidence>
<dbReference type="STRING" id="35608.A0A2U1M9Q1"/>
<protein>
    <submittedName>
        <fullName evidence="10">Carrier protein</fullName>
    </submittedName>
</protein>
<feature type="region of interest" description="Disordered" evidence="9">
    <location>
        <begin position="261"/>
        <end position="280"/>
    </location>
</feature>
<evidence type="ECO:0000256" key="2">
    <source>
        <dbReference type="ARBA" id="ARBA00006375"/>
    </source>
</evidence>
<dbReference type="EMBL" id="PKPP01006021">
    <property type="protein sequence ID" value="PWA57973.1"/>
    <property type="molecule type" value="Genomic_DNA"/>
</dbReference>
<dbReference type="Pfam" id="PF00153">
    <property type="entry name" value="Mito_carr"/>
    <property type="match status" value="3"/>
</dbReference>
<dbReference type="Proteomes" id="UP000245207">
    <property type="component" value="Unassembled WGS sequence"/>
</dbReference>
<sequence>MTGPARSRRNDKPSINYRYNPHGGPIFDLAGEDYSPRSQENGERPANEAEARSMLSTADLISGAGQLWSFATSSLPVLRHRTSTQNNDGLQKENTFYCPADEGNIIGSISSEGQNVSVNLKADNHVSPSVDMQKNLGSLHVAKKLASFYSFSESHICHHLLRSPNTTSGYDLPNIYGWMRSIQLSGPLYEVKSTERDTEIVAPDNTTRPEERNDVDGNGLAATQESSSVEKTNNMMKTNTDAMSLCSTYLLDPVLEIEADGSDSGVSSNLESRHQKDNDLPEMKESLESQFVKREMCNMQTFSSPVYKPQYGLAKQEHAFAGAFAGIFVSLCLHPMDTVKTVIQSCHTDQRSISYIGKSIVSERGLSGLYRGIASNIASSAPISAIYTFSYESVKGALLPLFSKEYHSLVHCVAGGCASVATSFVFTPSERIKQQMQVELAFLMNYGVISISVAWLRRNAFLGIVGKGGILSLYNGWGAVLCRNVPHSIIKFYTYESLKNVMLTKHQEHAQPTTISTLLCGGLAGSTAALFTTPFDVVKTRLQTQIPGSINRYNGVFNTLKDIAQHEGLKGLYRGLTPRLAMYMTQGALFFASYESFKKLLSLEATQLESASTGS</sequence>
<evidence type="ECO:0000256" key="7">
    <source>
        <dbReference type="ARBA" id="ARBA00023136"/>
    </source>
</evidence>
<keyword evidence="6" id="KW-1133">Transmembrane helix</keyword>
<keyword evidence="11" id="KW-1185">Reference proteome</keyword>
<comment type="subcellular location">
    <subcellularLocation>
        <location evidence="1">Membrane</location>
        <topology evidence="1">Multi-pass membrane protein</topology>
    </subcellularLocation>
</comment>
<dbReference type="Gene3D" id="1.50.40.10">
    <property type="entry name" value="Mitochondrial carrier domain"/>
    <property type="match status" value="2"/>
</dbReference>
<gene>
    <name evidence="10" type="ORF">CTI12_AA403990</name>
</gene>
<dbReference type="SUPFAM" id="SSF103506">
    <property type="entry name" value="Mitochondrial carrier"/>
    <property type="match status" value="1"/>
</dbReference>
<dbReference type="PANTHER" id="PTHR45667">
    <property type="entry name" value="S-ADENOSYLMETHIONINE MITOCHONDRIAL CARRIER PROTEIN"/>
    <property type="match status" value="1"/>
</dbReference>
<evidence type="ECO:0000256" key="6">
    <source>
        <dbReference type="ARBA" id="ARBA00022989"/>
    </source>
</evidence>
<keyword evidence="4 8" id="KW-0812">Transmembrane</keyword>
<reference evidence="10 11" key="1">
    <citation type="journal article" date="2018" name="Mol. Plant">
        <title>The genome of Artemisia annua provides insight into the evolution of Asteraceae family and artemisinin biosynthesis.</title>
        <authorList>
            <person name="Shen Q."/>
            <person name="Zhang L."/>
            <person name="Liao Z."/>
            <person name="Wang S."/>
            <person name="Yan T."/>
            <person name="Shi P."/>
            <person name="Liu M."/>
            <person name="Fu X."/>
            <person name="Pan Q."/>
            <person name="Wang Y."/>
            <person name="Lv Z."/>
            <person name="Lu X."/>
            <person name="Zhang F."/>
            <person name="Jiang W."/>
            <person name="Ma Y."/>
            <person name="Chen M."/>
            <person name="Hao X."/>
            <person name="Li L."/>
            <person name="Tang Y."/>
            <person name="Lv G."/>
            <person name="Zhou Y."/>
            <person name="Sun X."/>
            <person name="Brodelius P.E."/>
            <person name="Rose J.K.C."/>
            <person name="Tang K."/>
        </authorList>
    </citation>
    <scope>NUCLEOTIDE SEQUENCE [LARGE SCALE GENOMIC DNA]</scope>
    <source>
        <strain evidence="11">cv. Huhao1</strain>
        <tissue evidence="10">Leaf</tissue>
    </source>
</reference>
<dbReference type="PROSITE" id="PS50920">
    <property type="entry name" value="SOLCAR"/>
    <property type="match status" value="3"/>
</dbReference>
<evidence type="ECO:0000256" key="8">
    <source>
        <dbReference type="PROSITE-ProRule" id="PRU00282"/>
    </source>
</evidence>
<feature type="repeat" description="Solcar" evidence="8">
    <location>
        <begin position="406"/>
        <end position="501"/>
    </location>
</feature>
<feature type="compositionally biased region" description="Basic and acidic residues" evidence="9">
    <location>
        <begin position="40"/>
        <end position="51"/>
    </location>
</feature>
<keyword evidence="7 8" id="KW-0472">Membrane</keyword>
<accession>A0A2U1M9Q1</accession>
<keyword evidence="3" id="KW-0813">Transport</keyword>
<dbReference type="InterPro" id="IPR023395">
    <property type="entry name" value="MCP_dom_sf"/>
</dbReference>
<feature type="repeat" description="Solcar" evidence="8">
    <location>
        <begin position="512"/>
        <end position="600"/>
    </location>
</feature>
<feature type="repeat" description="Solcar" evidence="8">
    <location>
        <begin position="313"/>
        <end position="397"/>
    </location>
</feature>
<dbReference type="InterPro" id="IPR018108">
    <property type="entry name" value="MCP_transmembrane"/>
</dbReference>
<evidence type="ECO:0000313" key="10">
    <source>
        <dbReference type="EMBL" id="PWA57973.1"/>
    </source>
</evidence>
<dbReference type="AlphaFoldDB" id="A0A2U1M9Q1"/>
<feature type="region of interest" description="Disordered" evidence="9">
    <location>
        <begin position="1"/>
        <end position="51"/>
    </location>
</feature>
<evidence type="ECO:0000256" key="3">
    <source>
        <dbReference type="ARBA" id="ARBA00022448"/>
    </source>
</evidence>
<organism evidence="10 11">
    <name type="scientific">Artemisia annua</name>
    <name type="common">Sweet wormwood</name>
    <dbReference type="NCBI Taxonomy" id="35608"/>
    <lineage>
        <taxon>Eukaryota</taxon>
        <taxon>Viridiplantae</taxon>
        <taxon>Streptophyta</taxon>
        <taxon>Embryophyta</taxon>
        <taxon>Tracheophyta</taxon>
        <taxon>Spermatophyta</taxon>
        <taxon>Magnoliopsida</taxon>
        <taxon>eudicotyledons</taxon>
        <taxon>Gunneridae</taxon>
        <taxon>Pentapetalae</taxon>
        <taxon>asterids</taxon>
        <taxon>campanulids</taxon>
        <taxon>Asterales</taxon>
        <taxon>Asteraceae</taxon>
        <taxon>Asteroideae</taxon>
        <taxon>Anthemideae</taxon>
        <taxon>Artemisiinae</taxon>
        <taxon>Artemisia</taxon>
    </lineage>
</organism>
<evidence type="ECO:0000256" key="5">
    <source>
        <dbReference type="ARBA" id="ARBA00022737"/>
    </source>
</evidence>
<comment type="similarity">
    <text evidence="2">Belongs to the mitochondrial carrier (TC 2.A.29) family.</text>
</comment>
<comment type="caution">
    <text evidence="10">The sequence shown here is derived from an EMBL/GenBank/DDBJ whole genome shotgun (WGS) entry which is preliminary data.</text>
</comment>
<keyword evidence="5" id="KW-0677">Repeat</keyword>
<dbReference type="FunFam" id="1.50.40.10:FF:000162">
    <property type="entry name" value="Mitochondrial substrate carrier protein-like"/>
    <property type="match status" value="1"/>
</dbReference>
<evidence type="ECO:0000313" key="11">
    <source>
        <dbReference type="Proteomes" id="UP000245207"/>
    </source>
</evidence>
<dbReference type="OrthoDB" id="10253709at2759"/>
<evidence type="ECO:0000256" key="4">
    <source>
        <dbReference type="ARBA" id="ARBA00022692"/>
    </source>
</evidence>
<feature type="compositionally biased region" description="Basic and acidic residues" evidence="9">
    <location>
        <begin position="271"/>
        <end position="280"/>
    </location>
</feature>
<feature type="region of interest" description="Disordered" evidence="9">
    <location>
        <begin position="202"/>
        <end position="230"/>
    </location>
</feature>
<proteinExistence type="inferred from homology"/>
<feature type="compositionally biased region" description="Polar residues" evidence="9">
    <location>
        <begin position="221"/>
        <end position="230"/>
    </location>
</feature>